<reference evidence="2" key="2">
    <citation type="submission" date="2023-05" db="EMBL/GenBank/DDBJ databases">
        <authorList>
            <person name="Fouks B."/>
        </authorList>
    </citation>
    <scope>NUCLEOTIDE SEQUENCE</scope>
    <source>
        <strain evidence="2">Stay&amp;Tobe</strain>
        <tissue evidence="2">Testes</tissue>
    </source>
</reference>
<keyword evidence="1" id="KW-0472">Membrane</keyword>
<gene>
    <name evidence="2" type="ORF">L9F63_005164</name>
</gene>
<organism evidence="2 3">
    <name type="scientific">Diploptera punctata</name>
    <name type="common">Pacific beetle cockroach</name>
    <dbReference type="NCBI Taxonomy" id="6984"/>
    <lineage>
        <taxon>Eukaryota</taxon>
        <taxon>Metazoa</taxon>
        <taxon>Ecdysozoa</taxon>
        <taxon>Arthropoda</taxon>
        <taxon>Hexapoda</taxon>
        <taxon>Insecta</taxon>
        <taxon>Pterygota</taxon>
        <taxon>Neoptera</taxon>
        <taxon>Polyneoptera</taxon>
        <taxon>Dictyoptera</taxon>
        <taxon>Blattodea</taxon>
        <taxon>Blaberoidea</taxon>
        <taxon>Blaberidae</taxon>
        <taxon>Diplopterinae</taxon>
        <taxon>Diploptera</taxon>
    </lineage>
</organism>
<dbReference type="EMBL" id="JASPKZ010008867">
    <property type="protein sequence ID" value="KAJ9578607.1"/>
    <property type="molecule type" value="Genomic_DNA"/>
</dbReference>
<feature type="non-terminal residue" evidence="2">
    <location>
        <position position="82"/>
    </location>
</feature>
<keyword evidence="3" id="KW-1185">Reference proteome</keyword>
<dbReference type="Proteomes" id="UP001233999">
    <property type="component" value="Unassembled WGS sequence"/>
</dbReference>
<evidence type="ECO:0000313" key="3">
    <source>
        <dbReference type="Proteomes" id="UP001233999"/>
    </source>
</evidence>
<keyword evidence="1" id="KW-1133">Transmembrane helix</keyword>
<sequence>VRKFSREPDHIYLLFTCSGSFQLLTTCICMYVPFFLNSSFPLPFLRYVGRRNGCAARNIVMRLGRTGISQLLAYCRPASSLL</sequence>
<evidence type="ECO:0000313" key="2">
    <source>
        <dbReference type="EMBL" id="KAJ9578607.1"/>
    </source>
</evidence>
<comment type="caution">
    <text evidence="2">The sequence shown here is derived from an EMBL/GenBank/DDBJ whole genome shotgun (WGS) entry which is preliminary data.</text>
</comment>
<proteinExistence type="predicted"/>
<reference evidence="2" key="1">
    <citation type="journal article" date="2023" name="IScience">
        <title>Live-bearing cockroach genome reveals convergent evolutionary mechanisms linked to viviparity in insects and beyond.</title>
        <authorList>
            <person name="Fouks B."/>
            <person name="Harrison M.C."/>
            <person name="Mikhailova A.A."/>
            <person name="Marchal E."/>
            <person name="English S."/>
            <person name="Carruthers M."/>
            <person name="Jennings E.C."/>
            <person name="Chiamaka E.L."/>
            <person name="Frigard R.A."/>
            <person name="Pippel M."/>
            <person name="Attardo G.M."/>
            <person name="Benoit J.B."/>
            <person name="Bornberg-Bauer E."/>
            <person name="Tobe S.S."/>
        </authorList>
    </citation>
    <scope>NUCLEOTIDE SEQUENCE</scope>
    <source>
        <strain evidence="2">Stay&amp;Tobe</strain>
    </source>
</reference>
<name>A0AAD8E6Q3_DIPPU</name>
<protein>
    <submittedName>
        <fullName evidence="2">Uncharacterized protein</fullName>
    </submittedName>
</protein>
<keyword evidence="1" id="KW-0812">Transmembrane</keyword>
<evidence type="ECO:0000256" key="1">
    <source>
        <dbReference type="SAM" id="Phobius"/>
    </source>
</evidence>
<feature type="transmembrane region" description="Helical" evidence="1">
    <location>
        <begin position="12"/>
        <end position="36"/>
    </location>
</feature>
<accession>A0AAD8E6Q3</accession>
<feature type="non-terminal residue" evidence="2">
    <location>
        <position position="1"/>
    </location>
</feature>
<dbReference type="AlphaFoldDB" id="A0AAD8E6Q3"/>